<accession>A0A1M4YYB2</accession>
<sequence length="119" mass="13626">MLFPRFRSKERDLRSDIDRLSSIQQVVMRALSDTESEASGLAARLEDARSRAAFLYGDVIEGDEGEDGKSSILIQEAERFLVRGERRRDELDTHAAFLRQLDEQLTRGIDSLRQQPTED</sequence>
<keyword evidence="2" id="KW-1185">Reference proteome</keyword>
<proteinExistence type="predicted"/>
<organism evidence="1 2">
    <name type="scientific">Kaistia soli DSM 19436</name>
    <dbReference type="NCBI Taxonomy" id="1122133"/>
    <lineage>
        <taxon>Bacteria</taxon>
        <taxon>Pseudomonadati</taxon>
        <taxon>Pseudomonadota</taxon>
        <taxon>Alphaproteobacteria</taxon>
        <taxon>Hyphomicrobiales</taxon>
        <taxon>Kaistiaceae</taxon>
        <taxon>Kaistia</taxon>
    </lineage>
</organism>
<evidence type="ECO:0000313" key="1">
    <source>
        <dbReference type="EMBL" id="SHF10730.1"/>
    </source>
</evidence>
<gene>
    <name evidence="1" type="ORF">SAMN02745157_1660</name>
</gene>
<dbReference type="AlphaFoldDB" id="A0A1M4YYB2"/>
<reference evidence="1 2" key="1">
    <citation type="submission" date="2016-11" db="EMBL/GenBank/DDBJ databases">
        <authorList>
            <person name="Jaros S."/>
            <person name="Januszkiewicz K."/>
            <person name="Wedrychowicz H."/>
        </authorList>
    </citation>
    <scope>NUCLEOTIDE SEQUENCE [LARGE SCALE GENOMIC DNA]</scope>
    <source>
        <strain evidence="1 2">DSM 19436</strain>
    </source>
</reference>
<protein>
    <submittedName>
        <fullName evidence="1">Uncharacterized protein</fullName>
    </submittedName>
</protein>
<dbReference type="Proteomes" id="UP000184485">
    <property type="component" value="Unassembled WGS sequence"/>
</dbReference>
<dbReference type="EMBL" id="FQUP01000001">
    <property type="protein sequence ID" value="SHF10730.1"/>
    <property type="molecule type" value="Genomic_DNA"/>
</dbReference>
<name>A0A1M4YYB2_9HYPH</name>
<evidence type="ECO:0000313" key="2">
    <source>
        <dbReference type="Proteomes" id="UP000184485"/>
    </source>
</evidence>